<dbReference type="PANTHER" id="PTHR43943:SF2">
    <property type="entry name" value="DEHYDROGENASE_REDUCTASE 4"/>
    <property type="match status" value="1"/>
</dbReference>
<dbReference type="PRINTS" id="PR00081">
    <property type="entry name" value="GDHRDH"/>
</dbReference>
<accession>A0A1G1VBX3</accession>
<dbReference type="Gene3D" id="3.40.50.720">
    <property type="entry name" value="NAD(P)-binding Rossmann-like Domain"/>
    <property type="match status" value="1"/>
</dbReference>
<gene>
    <name evidence="3" type="ORF">A3F61_00860</name>
</gene>
<dbReference type="Proteomes" id="UP000178272">
    <property type="component" value="Unassembled WGS sequence"/>
</dbReference>
<dbReference type="FunFam" id="3.40.50.720:FF:000084">
    <property type="entry name" value="Short-chain dehydrogenase reductase"/>
    <property type="match status" value="1"/>
</dbReference>
<dbReference type="PANTHER" id="PTHR43943">
    <property type="entry name" value="DEHYDROGENASE/REDUCTASE (SDR FAMILY) MEMBER 4"/>
    <property type="match status" value="1"/>
</dbReference>
<comment type="caution">
    <text evidence="3">The sequence shown here is derived from an EMBL/GenBank/DDBJ whole genome shotgun (WGS) entry which is preliminary data.</text>
</comment>
<protein>
    <recommendedName>
        <fullName evidence="5">Dehydrogenase</fullName>
    </recommendedName>
</protein>
<evidence type="ECO:0000256" key="1">
    <source>
        <dbReference type="ARBA" id="ARBA00006484"/>
    </source>
</evidence>
<dbReference type="EMBL" id="MHCA01000004">
    <property type="protein sequence ID" value="OGY12953.1"/>
    <property type="molecule type" value="Genomic_DNA"/>
</dbReference>
<dbReference type="AlphaFoldDB" id="A0A1G1VBX3"/>
<comment type="similarity">
    <text evidence="1 2">Belongs to the short-chain dehydrogenases/reductases (SDR) family.</text>
</comment>
<dbReference type="STRING" id="1797517.A3F61_00860"/>
<dbReference type="SUPFAM" id="SSF51735">
    <property type="entry name" value="NAD(P)-binding Rossmann-fold domains"/>
    <property type="match status" value="1"/>
</dbReference>
<evidence type="ECO:0000256" key="2">
    <source>
        <dbReference type="RuleBase" id="RU000363"/>
    </source>
</evidence>
<dbReference type="PRINTS" id="PR00080">
    <property type="entry name" value="SDRFAMILY"/>
</dbReference>
<evidence type="ECO:0000313" key="4">
    <source>
        <dbReference type="Proteomes" id="UP000178272"/>
    </source>
</evidence>
<dbReference type="InterPro" id="IPR036291">
    <property type="entry name" value="NAD(P)-bd_dom_sf"/>
</dbReference>
<dbReference type="CDD" id="cd05233">
    <property type="entry name" value="SDR_c"/>
    <property type="match status" value="1"/>
</dbReference>
<name>A0A1G1VBX3_9BACT</name>
<proteinExistence type="inferred from homology"/>
<evidence type="ECO:0008006" key="5">
    <source>
        <dbReference type="Google" id="ProtNLM"/>
    </source>
</evidence>
<organism evidence="3 4">
    <name type="scientific">Candidatus Blackburnbacteria bacterium RIFCSPHIGHO2_12_FULL_41_13b</name>
    <dbReference type="NCBI Taxonomy" id="1797517"/>
    <lineage>
        <taxon>Bacteria</taxon>
        <taxon>Candidatus Blackburniibacteriota</taxon>
    </lineage>
</organism>
<dbReference type="Pfam" id="PF00106">
    <property type="entry name" value="adh_short"/>
    <property type="match status" value="1"/>
</dbReference>
<evidence type="ECO:0000313" key="3">
    <source>
        <dbReference type="EMBL" id="OGY12953.1"/>
    </source>
</evidence>
<sequence>MLKGKTAVVTGGSRGIGFAIAKELSSQRANVVICSRNQEELNKAVGKLSSKGNKVFGQAADVSCFNDCERLVNFALSKTGRIDILVNNAGIYGPVGLLETNDPKAWIDVLSINVLGAVYCSKLVIPHMKKQGAGKIINLAGAGVGGSKPLPRFSGYYISKAAIASLTENLASELQTENIQVNAIAPGGVASDLNLNLLKLDKSVVGEEMYQTAKTLKEQGGTPPELAAKLVAFLVSKNADHITGRLLSAKWDSIEELQKSDAFTQNLYRLRRIDNRSFFEK</sequence>
<dbReference type="InterPro" id="IPR002347">
    <property type="entry name" value="SDR_fam"/>
</dbReference>
<reference evidence="3 4" key="1">
    <citation type="journal article" date="2016" name="Nat. Commun.">
        <title>Thousands of microbial genomes shed light on interconnected biogeochemical processes in an aquifer system.</title>
        <authorList>
            <person name="Anantharaman K."/>
            <person name="Brown C.T."/>
            <person name="Hug L.A."/>
            <person name="Sharon I."/>
            <person name="Castelle C.J."/>
            <person name="Probst A.J."/>
            <person name="Thomas B.C."/>
            <person name="Singh A."/>
            <person name="Wilkins M.J."/>
            <person name="Karaoz U."/>
            <person name="Brodie E.L."/>
            <person name="Williams K.H."/>
            <person name="Hubbard S.S."/>
            <person name="Banfield J.F."/>
        </authorList>
    </citation>
    <scope>NUCLEOTIDE SEQUENCE [LARGE SCALE GENOMIC DNA]</scope>
</reference>